<dbReference type="OrthoDB" id="9785695at2"/>
<feature type="binding site" evidence="5">
    <location>
        <position position="88"/>
    </location>
    <ligand>
        <name>Mg(2+)</name>
        <dbReference type="ChEBI" id="CHEBI:18420"/>
        <label>1</label>
        <note>catalytic</note>
    </ligand>
</feature>
<dbReference type="EC" id="3.1.3.7" evidence="4"/>
<evidence type="ECO:0000256" key="2">
    <source>
        <dbReference type="ARBA" id="ARBA00022723"/>
    </source>
</evidence>
<keyword evidence="4" id="KW-0472">Membrane</keyword>
<dbReference type="GO" id="GO:0005886">
    <property type="term" value="C:plasma membrane"/>
    <property type="evidence" value="ECO:0007669"/>
    <property type="project" value="UniProtKB-SubCell"/>
</dbReference>
<dbReference type="EMBL" id="PDKO01000001">
    <property type="protein sequence ID" value="RXJ64898.1"/>
    <property type="molecule type" value="Genomic_DNA"/>
</dbReference>
<feature type="binding site" evidence="4">
    <location>
        <position position="88"/>
    </location>
    <ligand>
        <name>Mg(2+)</name>
        <dbReference type="ChEBI" id="CHEBI:18420"/>
        <label>1</label>
    </ligand>
</feature>
<dbReference type="GO" id="GO:0050427">
    <property type="term" value="P:3'-phosphoadenosine 5'-phosphosulfate metabolic process"/>
    <property type="evidence" value="ECO:0007669"/>
    <property type="project" value="TreeGrafter"/>
</dbReference>
<evidence type="ECO:0000256" key="5">
    <source>
        <dbReference type="PIRSR" id="PIRSR600760-2"/>
    </source>
</evidence>
<keyword evidence="3 4" id="KW-0460">Magnesium</keyword>
<dbReference type="Pfam" id="PF00459">
    <property type="entry name" value="Inositol_P"/>
    <property type="match status" value="1"/>
</dbReference>
<evidence type="ECO:0000313" key="7">
    <source>
        <dbReference type="Proteomes" id="UP000290191"/>
    </source>
</evidence>
<gene>
    <name evidence="4 6" type="primary">cysQ</name>
    <name evidence="6" type="ORF">CRV06_02065</name>
</gene>
<comment type="similarity">
    <text evidence="4">Belongs to the inositol monophosphatase superfamily. CysQ family.</text>
</comment>
<comment type="catalytic activity">
    <reaction evidence="1 4">
        <text>adenosine 3',5'-bisphosphate + H2O = AMP + phosphate</text>
        <dbReference type="Rhea" id="RHEA:10040"/>
        <dbReference type="ChEBI" id="CHEBI:15377"/>
        <dbReference type="ChEBI" id="CHEBI:43474"/>
        <dbReference type="ChEBI" id="CHEBI:58343"/>
        <dbReference type="ChEBI" id="CHEBI:456215"/>
        <dbReference type="EC" id="3.1.3.7"/>
    </reaction>
</comment>
<dbReference type="Proteomes" id="UP000290191">
    <property type="component" value="Unassembled WGS sequence"/>
</dbReference>
<protein>
    <recommendedName>
        <fullName evidence="4">3'(2'),5'-bisphosphate nucleotidase CysQ</fullName>
        <ecNumber evidence="4">3.1.3.7</ecNumber>
    </recommendedName>
    <alternativeName>
        <fullName evidence="4">3'(2'),5-bisphosphonucleoside 3'(2')-phosphohydrolase</fullName>
    </alternativeName>
    <alternativeName>
        <fullName evidence="4">3'-phosphoadenosine 5'-phosphate phosphatase</fullName>
        <shortName evidence="4">PAP phosphatase</shortName>
    </alternativeName>
</protein>
<feature type="binding site" evidence="5">
    <location>
        <position position="213"/>
    </location>
    <ligand>
        <name>Mg(2+)</name>
        <dbReference type="ChEBI" id="CHEBI:18420"/>
        <label>1</label>
        <note>catalytic</note>
    </ligand>
</feature>
<feature type="binding site" evidence="4">
    <location>
        <position position="213"/>
    </location>
    <ligand>
        <name>Mg(2+)</name>
        <dbReference type="ChEBI" id="CHEBI:18420"/>
        <label>2</label>
    </ligand>
</feature>
<name>A0A4V1LQJ3_9BACT</name>
<accession>A0A4V1LQJ3</accession>
<dbReference type="SUPFAM" id="SSF56655">
    <property type="entry name" value="Carbohydrate phosphatase"/>
    <property type="match status" value="1"/>
</dbReference>
<evidence type="ECO:0000256" key="4">
    <source>
        <dbReference type="HAMAP-Rule" id="MF_02095"/>
    </source>
</evidence>
<dbReference type="PANTHER" id="PTHR43028:SF5">
    <property type="entry name" value="3'(2'),5'-BISPHOSPHATE NUCLEOTIDASE 1"/>
    <property type="match status" value="1"/>
</dbReference>
<dbReference type="STRING" id="877500.GCA_000935065_02295"/>
<dbReference type="PROSITE" id="PS00629">
    <property type="entry name" value="IMP_1"/>
    <property type="match status" value="1"/>
</dbReference>
<keyword evidence="4" id="KW-1003">Cell membrane</keyword>
<dbReference type="InterPro" id="IPR020583">
    <property type="entry name" value="Inositol_monoP_metal-BS"/>
</dbReference>
<sequence length="252" mass="29088">MQFDKIDIEEIKNIALEAGKEVLKIYNTNFHIEYKADNSPLTQADLKANEIICNRLKKLYPETPLISEENKEVKYKQRKNWEYYFCIDPIDGTKEFIKKNGEFTINIALIHKNIPVLGVVYAPVLEDIYWAKKGFGAYKNGQKLPLQINKNPKEKLNVVVSKSHMNKQTQEFINNLQSKQIVQKPIGSSLKLCLVATGEADLYPKIGDTMEWDTAAADAIVRESGKMIYQFEKEIPLLYNKENLLNPWFLVK</sequence>
<feature type="binding site" evidence="5">
    <location>
        <position position="90"/>
    </location>
    <ligand>
        <name>Mg(2+)</name>
        <dbReference type="ChEBI" id="CHEBI:18420"/>
        <label>2</label>
    </ligand>
</feature>
<feature type="binding site" evidence="5">
    <location>
        <position position="68"/>
    </location>
    <ligand>
        <name>Mg(2+)</name>
        <dbReference type="ChEBI" id="CHEBI:18420"/>
        <label>1</label>
        <note>catalytic</note>
    </ligand>
</feature>
<feature type="binding site" evidence="4">
    <location>
        <position position="91"/>
    </location>
    <ligand>
        <name>Mg(2+)</name>
        <dbReference type="ChEBI" id="CHEBI:18420"/>
        <label>2</label>
    </ligand>
</feature>
<dbReference type="CDD" id="cd01638">
    <property type="entry name" value="CysQ"/>
    <property type="match status" value="1"/>
</dbReference>
<dbReference type="RefSeq" id="WP_129081232.1">
    <property type="nucleotide sequence ID" value="NZ_CP041070.1"/>
</dbReference>
<dbReference type="InterPro" id="IPR006240">
    <property type="entry name" value="CysQ"/>
</dbReference>
<feature type="binding site" evidence="4">
    <location>
        <position position="213"/>
    </location>
    <ligand>
        <name>substrate</name>
    </ligand>
</feature>
<dbReference type="Gene3D" id="3.40.190.80">
    <property type="match status" value="1"/>
</dbReference>
<comment type="caution">
    <text evidence="6">The sequence shown here is derived from an EMBL/GenBank/DDBJ whole genome shotgun (WGS) entry which is preliminary data.</text>
</comment>
<dbReference type="PANTHER" id="PTHR43028">
    <property type="entry name" value="3'(2'),5'-BISPHOSPHATE NUCLEOTIDASE 1"/>
    <property type="match status" value="1"/>
</dbReference>
<feature type="binding site" evidence="4">
    <location>
        <position position="88"/>
    </location>
    <ligand>
        <name>Mg(2+)</name>
        <dbReference type="ChEBI" id="CHEBI:18420"/>
        <label>2</label>
    </ligand>
</feature>
<evidence type="ECO:0000313" key="6">
    <source>
        <dbReference type="EMBL" id="RXJ64898.1"/>
    </source>
</evidence>
<dbReference type="GO" id="GO:0000103">
    <property type="term" value="P:sulfate assimilation"/>
    <property type="evidence" value="ECO:0007669"/>
    <property type="project" value="TreeGrafter"/>
</dbReference>
<dbReference type="HAMAP" id="MF_02095">
    <property type="entry name" value="CysQ"/>
    <property type="match status" value="1"/>
</dbReference>
<dbReference type="InterPro" id="IPR000760">
    <property type="entry name" value="Inositol_monophosphatase-like"/>
</dbReference>
<keyword evidence="2 4" id="KW-0479">Metal-binding</keyword>
<dbReference type="AlphaFoldDB" id="A0A4V1LQJ3"/>
<dbReference type="GO" id="GO:0008441">
    <property type="term" value="F:3'(2'),5'-bisphosphate nucleotidase activity"/>
    <property type="evidence" value="ECO:0007669"/>
    <property type="project" value="UniProtKB-UniRule"/>
</dbReference>
<evidence type="ECO:0000256" key="1">
    <source>
        <dbReference type="ARBA" id="ARBA00001625"/>
    </source>
</evidence>
<feature type="binding site" evidence="4">
    <location>
        <position position="68"/>
    </location>
    <ligand>
        <name>Mg(2+)</name>
        <dbReference type="ChEBI" id="CHEBI:18420"/>
        <label>1</label>
    </ligand>
</feature>
<dbReference type="InterPro" id="IPR050725">
    <property type="entry name" value="CysQ/Inositol_MonoPase"/>
</dbReference>
<comment type="function">
    <text evidence="4">Converts adenosine-3',5'-bisphosphate (PAP) to AMP.</text>
</comment>
<feature type="binding site" evidence="4">
    <location>
        <begin position="90"/>
        <end position="93"/>
    </location>
    <ligand>
        <name>substrate</name>
    </ligand>
</feature>
<dbReference type="PRINTS" id="PR00377">
    <property type="entry name" value="IMPHPHTASES"/>
</dbReference>
<reference evidence="6 7" key="1">
    <citation type="submission" date="2017-10" db="EMBL/GenBank/DDBJ databases">
        <title>Genomics of the genus Arcobacter.</title>
        <authorList>
            <person name="Perez-Cataluna A."/>
            <person name="Figueras M.J."/>
        </authorList>
    </citation>
    <scope>NUCLEOTIDE SEQUENCE [LARGE SCALE GENOMIC DNA]</scope>
    <source>
        <strain evidence="6 7">DSM 24636</strain>
    </source>
</reference>
<evidence type="ECO:0000256" key="3">
    <source>
        <dbReference type="ARBA" id="ARBA00022842"/>
    </source>
</evidence>
<dbReference type="NCBIfam" id="TIGR01331">
    <property type="entry name" value="bisphos_cysQ"/>
    <property type="match status" value="1"/>
</dbReference>
<feature type="binding site" evidence="5">
    <location>
        <position position="91"/>
    </location>
    <ligand>
        <name>Mg(2+)</name>
        <dbReference type="ChEBI" id="CHEBI:18420"/>
        <label>1</label>
        <note>catalytic</note>
    </ligand>
</feature>
<organism evidence="6 7">
    <name type="scientific">Halarcobacter anaerophilus</name>
    <dbReference type="NCBI Taxonomy" id="877500"/>
    <lineage>
        <taxon>Bacteria</taxon>
        <taxon>Pseudomonadati</taxon>
        <taxon>Campylobacterota</taxon>
        <taxon>Epsilonproteobacteria</taxon>
        <taxon>Campylobacterales</taxon>
        <taxon>Arcobacteraceae</taxon>
        <taxon>Halarcobacter</taxon>
    </lineage>
</organism>
<dbReference type="GO" id="GO:0000287">
    <property type="term" value="F:magnesium ion binding"/>
    <property type="evidence" value="ECO:0007669"/>
    <property type="project" value="UniProtKB-UniRule"/>
</dbReference>
<comment type="subcellular location">
    <subcellularLocation>
        <location evidence="4">Cell membrane</location>
        <topology evidence="4">Peripheral membrane protein</topology>
        <orientation evidence="4">Cytoplasmic side</orientation>
    </subcellularLocation>
</comment>
<keyword evidence="7" id="KW-1185">Reference proteome</keyword>
<dbReference type="Gene3D" id="3.30.540.10">
    <property type="entry name" value="Fructose-1,6-Bisphosphatase, subunit A, domain 1"/>
    <property type="match status" value="1"/>
</dbReference>
<proteinExistence type="inferred from homology"/>
<feature type="binding site" evidence="4">
    <location>
        <position position="90"/>
    </location>
    <ligand>
        <name>Mg(2+)</name>
        <dbReference type="ChEBI" id="CHEBI:18420"/>
        <label>1</label>
    </ligand>
</feature>
<feature type="binding site" evidence="4">
    <location>
        <position position="68"/>
    </location>
    <ligand>
        <name>substrate</name>
    </ligand>
</feature>
<comment type="cofactor">
    <cofactor evidence="4 5">
        <name>Mg(2+)</name>
        <dbReference type="ChEBI" id="CHEBI:18420"/>
    </cofactor>
</comment>
<keyword evidence="4" id="KW-0378">Hydrolase</keyword>